<organism evidence="6 7">
    <name type="scientific">Hyaloscypha variabilis (strain UAMH 11265 / GT02V1 / F)</name>
    <name type="common">Meliniomyces variabilis</name>
    <dbReference type="NCBI Taxonomy" id="1149755"/>
    <lineage>
        <taxon>Eukaryota</taxon>
        <taxon>Fungi</taxon>
        <taxon>Dikarya</taxon>
        <taxon>Ascomycota</taxon>
        <taxon>Pezizomycotina</taxon>
        <taxon>Leotiomycetes</taxon>
        <taxon>Helotiales</taxon>
        <taxon>Hyaloscyphaceae</taxon>
        <taxon>Hyaloscypha</taxon>
        <taxon>Hyaloscypha variabilis</taxon>
    </lineage>
</organism>
<evidence type="ECO:0000256" key="3">
    <source>
        <dbReference type="ARBA" id="ARBA00023015"/>
    </source>
</evidence>
<protein>
    <recommendedName>
        <fullName evidence="8">Transcription factor domain-containing protein</fullName>
    </recommendedName>
</protein>
<dbReference type="EMBL" id="KZ613948">
    <property type="protein sequence ID" value="PMD38538.1"/>
    <property type="molecule type" value="Genomic_DNA"/>
</dbReference>
<sequence>MHHPVWVIVLAYQCLDWMLHLIMLTCKLQVAISTRTQFGKNTLETQPMTCILFLHVTAFYHNLSSNTWPSLQLDSETSHVDGTISADGRSDLISPSFLWNFPSDTLFGAHFNHFKDRVVLGSFHVISLSPLFVHLDTKTIIEKRSSKSSLHGSALGRVYCMSILKSFPGMLCANNGALPPFIHPQSRASVCVQTNLEDTEKLPEPLSICSSIMRMYVARSPGNLAFIWRTIQAESARIEEEYRFCNTRNTLASIQAMTIYLILGLLDDSEHSPDGNILMPMLNTTKSMADTLRPSGWLCTEDIPHELPAWEEWVQAESLRRTAVILVLIIHIFNIEHAPGLPQCGGLAQVPLPCSKTLWQASDRALWEVEYRRQYLEGRRRWRRDPTYGDLLTGGRDEREEELQRADLSEWFVDMDEMGTLVTMAVSML</sequence>
<reference evidence="6 7" key="1">
    <citation type="submission" date="2016-04" db="EMBL/GenBank/DDBJ databases">
        <title>A degradative enzymes factory behind the ericoid mycorrhizal symbiosis.</title>
        <authorList>
            <consortium name="DOE Joint Genome Institute"/>
            <person name="Martino E."/>
            <person name="Morin E."/>
            <person name="Grelet G."/>
            <person name="Kuo A."/>
            <person name="Kohler A."/>
            <person name="Daghino S."/>
            <person name="Barry K."/>
            <person name="Choi C."/>
            <person name="Cichocki N."/>
            <person name="Clum A."/>
            <person name="Copeland A."/>
            <person name="Hainaut M."/>
            <person name="Haridas S."/>
            <person name="Labutti K."/>
            <person name="Lindquist E."/>
            <person name="Lipzen A."/>
            <person name="Khouja H.-R."/>
            <person name="Murat C."/>
            <person name="Ohm R."/>
            <person name="Olson A."/>
            <person name="Spatafora J."/>
            <person name="Veneault-Fourrey C."/>
            <person name="Henrissat B."/>
            <person name="Grigoriev I."/>
            <person name="Martin F."/>
            <person name="Perotto S."/>
        </authorList>
    </citation>
    <scope>NUCLEOTIDE SEQUENCE [LARGE SCALE GENOMIC DNA]</scope>
    <source>
        <strain evidence="6 7">F</strain>
    </source>
</reference>
<evidence type="ECO:0000313" key="7">
    <source>
        <dbReference type="Proteomes" id="UP000235786"/>
    </source>
</evidence>
<evidence type="ECO:0000256" key="2">
    <source>
        <dbReference type="ARBA" id="ARBA00022833"/>
    </source>
</evidence>
<evidence type="ECO:0000256" key="1">
    <source>
        <dbReference type="ARBA" id="ARBA00022723"/>
    </source>
</evidence>
<dbReference type="GO" id="GO:0046872">
    <property type="term" value="F:metal ion binding"/>
    <property type="evidence" value="ECO:0007669"/>
    <property type="project" value="UniProtKB-KW"/>
</dbReference>
<keyword evidence="5" id="KW-0539">Nucleus</keyword>
<keyword evidence="7" id="KW-1185">Reference proteome</keyword>
<accession>A0A2J6RJ51</accession>
<dbReference type="OrthoDB" id="3556661at2759"/>
<keyword evidence="3" id="KW-0805">Transcription regulation</keyword>
<gene>
    <name evidence="6" type="ORF">L207DRAFT_635865</name>
</gene>
<dbReference type="STRING" id="1149755.A0A2J6RJ51"/>
<dbReference type="PANTHER" id="PTHR47660">
    <property type="entry name" value="TRANSCRIPTION FACTOR WITH C2H2 AND ZN(2)-CYS(6) DNA BINDING DOMAIN (EUROFUNG)-RELATED-RELATED"/>
    <property type="match status" value="1"/>
</dbReference>
<name>A0A2J6RJ51_HYAVF</name>
<keyword evidence="1" id="KW-0479">Metal-binding</keyword>
<dbReference type="AlphaFoldDB" id="A0A2J6RJ51"/>
<evidence type="ECO:0000313" key="6">
    <source>
        <dbReference type="EMBL" id="PMD38538.1"/>
    </source>
</evidence>
<evidence type="ECO:0000256" key="5">
    <source>
        <dbReference type="ARBA" id="ARBA00023242"/>
    </source>
</evidence>
<evidence type="ECO:0000256" key="4">
    <source>
        <dbReference type="ARBA" id="ARBA00023163"/>
    </source>
</evidence>
<keyword evidence="4" id="KW-0804">Transcription</keyword>
<dbReference type="Proteomes" id="UP000235786">
    <property type="component" value="Unassembled WGS sequence"/>
</dbReference>
<keyword evidence="2" id="KW-0862">Zinc</keyword>
<evidence type="ECO:0008006" key="8">
    <source>
        <dbReference type="Google" id="ProtNLM"/>
    </source>
</evidence>
<dbReference type="PANTHER" id="PTHR47660:SF3">
    <property type="entry name" value="FINGER DOMAIN PROTEIN, PUTATIVE (AFU_ORTHOLOGUE AFUA_4G03310)-RELATED"/>
    <property type="match status" value="1"/>
</dbReference>
<proteinExistence type="predicted"/>